<dbReference type="AlphaFoldDB" id="A0A0Q3PQI1"/>
<name>A0A0Q3PQI1_AMAAE</name>
<dbReference type="STRING" id="12930.A0A0Q3PQI1"/>
<evidence type="ECO:0000313" key="2">
    <source>
        <dbReference type="EMBL" id="KQK83347.1"/>
    </source>
</evidence>
<dbReference type="PANTHER" id="PTHR21517">
    <property type="entry name" value="APICAL JUNCTION COMPONENT 1 HOMOLOG"/>
    <property type="match status" value="1"/>
</dbReference>
<dbReference type="GO" id="GO:0045216">
    <property type="term" value="P:cell-cell junction organization"/>
    <property type="evidence" value="ECO:0007669"/>
    <property type="project" value="InterPro"/>
</dbReference>
<evidence type="ECO:0000313" key="3">
    <source>
        <dbReference type="Proteomes" id="UP000051836"/>
    </source>
</evidence>
<reference evidence="2 3" key="1">
    <citation type="submission" date="2015-10" db="EMBL/GenBank/DDBJ databases">
        <authorList>
            <person name="Gilbert D.G."/>
        </authorList>
    </citation>
    <scope>NUCLEOTIDE SEQUENCE [LARGE SCALE GENOMIC DNA]</scope>
    <source>
        <strain evidence="2">FVVF132</strain>
    </source>
</reference>
<protein>
    <submittedName>
        <fullName evidence="2">Uncharacterized protein</fullName>
    </submittedName>
</protein>
<dbReference type="InterPro" id="IPR038825">
    <property type="entry name" value="Apical_junction"/>
</dbReference>
<comment type="caution">
    <text evidence="2">The sequence shown here is derived from an EMBL/GenBank/DDBJ whole genome shotgun (WGS) entry which is preliminary data.</text>
</comment>
<dbReference type="GO" id="GO:0005886">
    <property type="term" value="C:plasma membrane"/>
    <property type="evidence" value="ECO:0007669"/>
    <property type="project" value="TreeGrafter"/>
</dbReference>
<accession>A0A0Q3PQI1</accession>
<feature type="region of interest" description="Disordered" evidence="1">
    <location>
        <begin position="79"/>
        <end position="100"/>
    </location>
</feature>
<proteinExistence type="predicted"/>
<sequence>MGRSERRSASWDMLDGGREHGPYAVPSAPQPVPRESSSGRQRSLEQLDELITDLVIDYKPTSGHRAGDRDSLAEQLKQLLGTSATGPPRRGEGRRGPPSIACRHLREVPGQLLA</sequence>
<organism evidence="2 3">
    <name type="scientific">Amazona aestiva</name>
    <name type="common">Blue-fronted Amazon parrot</name>
    <dbReference type="NCBI Taxonomy" id="12930"/>
    <lineage>
        <taxon>Eukaryota</taxon>
        <taxon>Metazoa</taxon>
        <taxon>Chordata</taxon>
        <taxon>Craniata</taxon>
        <taxon>Vertebrata</taxon>
        <taxon>Euteleostomi</taxon>
        <taxon>Archelosauria</taxon>
        <taxon>Archosauria</taxon>
        <taxon>Dinosauria</taxon>
        <taxon>Saurischia</taxon>
        <taxon>Theropoda</taxon>
        <taxon>Coelurosauria</taxon>
        <taxon>Aves</taxon>
        <taxon>Neognathae</taxon>
        <taxon>Neoaves</taxon>
        <taxon>Telluraves</taxon>
        <taxon>Australaves</taxon>
        <taxon>Psittaciformes</taxon>
        <taxon>Psittacidae</taxon>
        <taxon>Amazona</taxon>
    </lineage>
</organism>
<dbReference type="EMBL" id="LMAW01001503">
    <property type="protein sequence ID" value="KQK83347.1"/>
    <property type="molecule type" value="Genomic_DNA"/>
</dbReference>
<dbReference type="Proteomes" id="UP000051836">
    <property type="component" value="Unassembled WGS sequence"/>
</dbReference>
<dbReference type="GO" id="GO:0043296">
    <property type="term" value="C:apical junction complex"/>
    <property type="evidence" value="ECO:0007669"/>
    <property type="project" value="TreeGrafter"/>
</dbReference>
<evidence type="ECO:0000256" key="1">
    <source>
        <dbReference type="SAM" id="MobiDB-lite"/>
    </source>
</evidence>
<keyword evidence="3" id="KW-1185">Reference proteome</keyword>
<dbReference type="PANTHER" id="PTHR21517:SF3">
    <property type="entry name" value="APICAL JUNCTION COMPONENT 1 HOMOLOG"/>
    <property type="match status" value="1"/>
</dbReference>
<gene>
    <name evidence="2" type="ORF">AAES_61157</name>
</gene>
<feature type="region of interest" description="Disordered" evidence="1">
    <location>
        <begin position="1"/>
        <end position="43"/>
    </location>
</feature>
<feature type="compositionally biased region" description="Basic and acidic residues" evidence="1">
    <location>
        <begin position="1"/>
        <end position="21"/>
    </location>
</feature>